<dbReference type="Proteomes" id="UP000177383">
    <property type="component" value="Unassembled WGS sequence"/>
</dbReference>
<name>A0A1F5ZRI3_9BACT</name>
<dbReference type="STRING" id="1798375.A2773_04470"/>
<proteinExistence type="predicted"/>
<evidence type="ECO:0000259" key="1">
    <source>
        <dbReference type="Pfam" id="PF20097"/>
    </source>
</evidence>
<dbReference type="AlphaFoldDB" id="A0A1F5ZRI3"/>
<feature type="domain" description="DUF6487" evidence="1">
    <location>
        <begin position="5"/>
        <end position="60"/>
    </location>
</feature>
<dbReference type="Pfam" id="PF20097">
    <property type="entry name" value="DUF6487"/>
    <property type="match status" value="1"/>
</dbReference>
<sequence>MPNKCPKCGGEMEEGRVDALKVTPTILTAYNRWYKEKSFMGISVKDPKEIKVYRCKSCGFLESYAK</sequence>
<protein>
    <recommendedName>
        <fullName evidence="1">DUF6487 domain-containing protein</fullName>
    </recommendedName>
</protein>
<comment type="caution">
    <text evidence="2">The sequence shown here is derived from an EMBL/GenBank/DDBJ whole genome shotgun (WGS) entry which is preliminary data.</text>
</comment>
<evidence type="ECO:0000313" key="2">
    <source>
        <dbReference type="EMBL" id="OGG15116.1"/>
    </source>
</evidence>
<dbReference type="InterPro" id="IPR045504">
    <property type="entry name" value="DUF6487"/>
</dbReference>
<reference evidence="2 3" key="1">
    <citation type="journal article" date="2016" name="Nat. Commun.">
        <title>Thousands of microbial genomes shed light on interconnected biogeochemical processes in an aquifer system.</title>
        <authorList>
            <person name="Anantharaman K."/>
            <person name="Brown C.T."/>
            <person name="Hug L.A."/>
            <person name="Sharon I."/>
            <person name="Castelle C.J."/>
            <person name="Probst A.J."/>
            <person name="Thomas B.C."/>
            <person name="Singh A."/>
            <person name="Wilkins M.J."/>
            <person name="Karaoz U."/>
            <person name="Brodie E.L."/>
            <person name="Williams K.H."/>
            <person name="Hubbard S.S."/>
            <person name="Banfield J.F."/>
        </authorList>
    </citation>
    <scope>NUCLEOTIDE SEQUENCE [LARGE SCALE GENOMIC DNA]</scope>
</reference>
<gene>
    <name evidence="2" type="ORF">A2773_04470</name>
</gene>
<dbReference type="EMBL" id="MFJE01000005">
    <property type="protein sequence ID" value="OGG15116.1"/>
    <property type="molecule type" value="Genomic_DNA"/>
</dbReference>
<accession>A0A1F5ZRI3</accession>
<evidence type="ECO:0000313" key="3">
    <source>
        <dbReference type="Proteomes" id="UP000177383"/>
    </source>
</evidence>
<organism evidence="2 3">
    <name type="scientific">Candidatus Gottesmanbacteria bacterium RIFCSPHIGHO2_01_FULL_39_10</name>
    <dbReference type="NCBI Taxonomy" id="1798375"/>
    <lineage>
        <taxon>Bacteria</taxon>
        <taxon>Candidatus Gottesmaniibacteriota</taxon>
    </lineage>
</organism>